<dbReference type="InterPro" id="IPR035969">
    <property type="entry name" value="Rab-GAP_TBC_sf"/>
</dbReference>
<keyword evidence="1" id="KW-0343">GTPase activation</keyword>
<dbReference type="SUPFAM" id="SSF47923">
    <property type="entry name" value="Ypt/Rab-GAP domain of gyp1p"/>
    <property type="match status" value="2"/>
</dbReference>
<comment type="caution">
    <text evidence="3">The sequence shown here is derived from an EMBL/GenBank/DDBJ whole genome shotgun (WGS) entry which is preliminary data.</text>
</comment>
<sequence length="479" mass="55641">VTDSLPTPVCRRGTPMSKEDLGELLDKDGRLVDEHALRKAVFMGGVDPSVRKQVWQFLFGLYPCSSTTRYINYASELSLVFSTLREREVLLLDYIMKYHEQISRWKTMLMLNAKPGASLLQQGLVARYQIEDSNNELRSPEDMLEDPISEYEMLEKNMMAGKMRSGKPDFNSLSKNFHAIDISSPEMQQKMDFMKIQAQVYVNRQKIDVKSLWSHIRVIDKDVPRTDRDLDYFKGAMNPTLTVLRNILITFSAFNSDIGYAQGMNDILAQFLVVFDSEVEAYWCFSNYMKKIQREFTEDGMVNKISLVALLLQEMDPALYEHLKANDLGDLLFCHRWLLLGFKREFKFMDSLRCFEILSSHHLELTSMEADKARRHELQKEFEHLRGVQRSTAPTDTDTEYTFELFMCIALLQKARSDLMECTDTAMVFSIINQLEINLDDILLKSAELFYFYCKKTVEDSFLLVDAPKPQGLKPNYKR</sequence>
<organism evidence="3 4">
    <name type="scientific">Pinctada imbricata</name>
    <name type="common">Atlantic pearl-oyster</name>
    <name type="synonym">Pinctada martensii</name>
    <dbReference type="NCBI Taxonomy" id="66713"/>
    <lineage>
        <taxon>Eukaryota</taxon>
        <taxon>Metazoa</taxon>
        <taxon>Spiralia</taxon>
        <taxon>Lophotrochozoa</taxon>
        <taxon>Mollusca</taxon>
        <taxon>Bivalvia</taxon>
        <taxon>Autobranchia</taxon>
        <taxon>Pteriomorphia</taxon>
        <taxon>Pterioida</taxon>
        <taxon>Pterioidea</taxon>
        <taxon>Pteriidae</taxon>
        <taxon>Pinctada</taxon>
    </lineage>
</organism>
<gene>
    <name evidence="3" type="ORF">FSP39_015181</name>
</gene>
<evidence type="ECO:0000256" key="1">
    <source>
        <dbReference type="ARBA" id="ARBA00022468"/>
    </source>
</evidence>
<dbReference type="PROSITE" id="PS50086">
    <property type="entry name" value="TBC_RABGAP"/>
    <property type="match status" value="1"/>
</dbReference>
<dbReference type="AlphaFoldDB" id="A0AA88YBU0"/>
<protein>
    <recommendedName>
        <fullName evidence="2">Rab-GAP TBC domain-containing protein</fullName>
    </recommendedName>
</protein>
<dbReference type="GO" id="GO:0005096">
    <property type="term" value="F:GTPase activator activity"/>
    <property type="evidence" value="ECO:0007669"/>
    <property type="project" value="UniProtKB-KW"/>
</dbReference>
<dbReference type="SMART" id="SM00164">
    <property type="entry name" value="TBC"/>
    <property type="match status" value="1"/>
</dbReference>
<name>A0AA88YBU0_PINIB</name>
<dbReference type="Proteomes" id="UP001186944">
    <property type="component" value="Unassembled WGS sequence"/>
</dbReference>
<evidence type="ECO:0000259" key="2">
    <source>
        <dbReference type="PROSITE" id="PS50086"/>
    </source>
</evidence>
<dbReference type="PANTHER" id="PTHR22957:SF466">
    <property type="entry name" value="SI:DKEY-238D18.4"/>
    <property type="match status" value="1"/>
</dbReference>
<proteinExistence type="predicted"/>
<evidence type="ECO:0000313" key="3">
    <source>
        <dbReference type="EMBL" id="KAK3093405.1"/>
    </source>
</evidence>
<keyword evidence="4" id="KW-1185">Reference proteome</keyword>
<dbReference type="PANTHER" id="PTHR22957">
    <property type="entry name" value="TBC1 DOMAIN FAMILY MEMBER GTPASE-ACTIVATING PROTEIN"/>
    <property type="match status" value="1"/>
</dbReference>
<dbReference type="Pfam" id="PF00566">
    <property type="entry name" value="RabGAP-TBC"/>
    <property type="match status" value="1"/>
</dbReference>
<reference evidence="3" key="1">
    <citation type="submission" date="2019-08" db="EMBL/GenBank/DDBJ databases">
        <title>The improved chromosome-level genome for the pearl oyster Pinctada fucata martensii using PacBio sequencing and Hi-C.</title>
        <authorList>
            <person name="Zheng Z."/>
        </authorList>
    </citation>
    <scope>NUCLEOTIDE SEQUENCE</scope>
    <source>
        <strain evidence="3">ZZ-2019</strain>
        <tissue evidence="3">Adductor muscle</tissue>
    </source>
</reference>
<accession>A0AA88YBU0</accession>
<dbReference type="Gene3D" id="1.10.8.270">
    <property type="entry name" value="putative rabgap domain of human tbc1 domain family member 14 like domains"/>
    <property type="match status" value="1"/>
</dbReference>
<evidence type="ECO:0000313" key="4">
    <source>
        <dbReference type="Proteomes" id="UP001186944"/>
    </source>
</evidence>
<dbReference type="InterPro" id="IPR000195">
    <property type="entry name" value="Rab-GAP-TBC_dom"/>
</dbReference>
<feature type="domain" description="Rab-GAP TBC" evidence="2">
    <location>
        <begin position="45"/>
        <end position="362"/>
    </location>
</feature>
<feature type="non-terminal residue" evidence="3">
    <location>
        <position position="1"/>
    </location>
</feature>
<dbReference type="EMBL" id="VSWD01000009">
    <property type="protein sequence ID" value="KAK3093405.1"/>
    <property type="molecule type" value="Genomic_DNA"/>
</dbReference>
<dbReference type="Gene3D" id="1.10.472.80">
    <property type="entry name" value="Ypt/Rab-GAP domain of gyp1p, domain 3"/>
    <property type="match status" value="1"/>
</dbReference>